<evidence type="ECO:0008006" key="4">
    <source>
        <dbReference type="Google" id="ProtNLM"/>
    </source>
</evidence>
<gene>
    <name evidence="2" type="ORF">HNP25_002596</name>
</gene>
<dbReference type="Proteomes" id="UP000524404">
    <property type="component" value="Unassembled WGS sequence"/>
</dbReference>
<proteinExistence type="predicted"/>
<keyword evidence="3" id="KW-1185">Reference proteome</keyword>
<accession>A0A841EL56</accession>
<evidence type="ECO:0000256" key="1">
    <source>
        <dbReference type="SAM" id="SignalP"/>
    </source>
</evidence>
<evidence type="ECO:0000313" key="3">
    <source>
        <dbReference type="Proteomes" id="UP000524404"/>
    </source>
</evidence>
<dbReference type="EMBL" id="JACHKT010000018">
    <property type="protein sequence ID" value="MBB6003935.1"/>
    <property type="molecule type" value="Genomic_DNA"/>
</dbReference>
<name>A0A841EL56_9BACT</name>
<dbReference type="RefSeq" id="WP_184134648.1">
    <property type="nucleotide sequence ID" value="NZ_JACHKT010000018.1"/>
</dbReference>
<reference evidence="2 3" key="1">
    <citation type="submission" date="2020-08" db="EMBL/GenBank/DDBJ databases">
        <title>Functional genomics of gut bacteria from endangered species of beetles.</title>
        <authorList>
            <person name="Carlos-Shanley C."/>
        </authorList>
    </citation>
    <scope>NUCLEOTIDE SEQUENCE [LARGE SCALE GENOMIC DNA]</scope>
    <source>
        <strain evidence="2 3">S00070</strain>
    </source>
</reference>
<keyword evidence="1" id="KW-0732">Signal</keyword>
<protein>
    <recommendedName>
        <fullName evidence="4">Outer membrane protein beta-barrel domain-containing protein</fullName>
    </recommendedName>
</protein>
<evidence type="ECO:0000313" key="2">
    <source>
        <dbReference type="EMBL" id="MBB6003935.1"/>
    </source>
</evidence>
<comment type="caution">
    <text evidence="2">The sequence shown here is derived from an EMBL/GenBank/DDBJ whole genome shotgun (WGS) entry which is preliminary data.</text>
</comment>
<dbReference type="AlphaFoldDB" id="A0A841EL56"/>
<sequence length="179" mass="19620">MKKIIITFLTLLLVQFYALAQSDTLSKVSALQKAEYSFRGGKVYFIPSIGIEKGFVPYSIGMEIGLSNYLGLGLGIGRSRVAYYSQYSYTKTLSHYETVANTAISLNFHFSQIFQSKMIDIVPGIGWVHSFASPKELNILAGSVEFRLYPGPHIGIVTGPSFGISSATDLGWGIGLIFK</sequence>
<feature type="signal peptide" evidence="1">
    <location>
        <begin position="1"/>
        <end position="20"/>
    </location>
</feature>
<feature type="chain" id="PRO_5032871869" description="Outer membrane protein beta-barrel domain-containing protein" evidence="1">
    <location>
        <begin position="21"/>
        <end position="179"/>
    </location>
</feature>
<organism evidence="2 3">
    <name type="scientific">Arcicella rosea</name>
    <dbReference type="NCBI Taxonomy" id="502909"/>
    <lineage>
        <taxon>Bacteria</taxon>
        <taxon>Pseudomonadati</taxon>
        <taxon>Bacteroidota</taxon>
        <taxon>Cytophagia</taxon>
        <taxon>Cytophagales</taxon>
        <taxon>Flectobacillaceae</taxon>
        <taxon>Arcicella</taxon>
    </lineage>
</organism>